<comment type="caution">
    <text evidence="1">The sequence shown here is derived from an EMBL/GenBank/DDBJ whole genome shotgun (WGS) entry which is preliminary data.</text>
</comment>
<evidence type="ECO:0000313" key="2">
    <source>
        <dbReference type="Proteomes" id="UP001243375"/>
    </source>
</evidence>
<organism evidence="1 2">
    <name type="scientific">Naganishia vaughanmartiniae</name>
    <dbReference type="NCBI Taxonomy" id="1424756"/>
    <lineage>
        <taxon>Eukaryota</taxon>
        <taxon>Fungi</taxon>
        <taxon>Dikarya</taxon>
        <taxon>Basidiomycota</taxon>
        <taxon>Agaricomycotina</taxon>
        <taxon>Tremellomycetes</taxon>
        <taxon>Filobasidiales</taxon>
        <taxon>Filobasidiaceae</taxon>
        <taxon>Naganishia</taxon>
    </lineage>
</organism>
<accession>A0ACC2XP60</accession>
<keyword evidence="2" id="KW-1185">Reference proteome</keyword>
<gene>
    <name evidence="1" type="ORF">QFC22_000381</name>
</gene>
<evidence type="ECO:0000313" key="1">
    <source>
        <dbReference type="EMBL" id="KAJ9125420.1"/>
    </source>
</evidence>
<protein>
    <submittedName>
        <fullName evidence="1">Uncharacterized protein</fullName>
    </submittedName>
</protein>
<dbReference type="EMBL" id="JASBWU010000001">
    <property type="protein sequence ID" value="KAJ9125420.1"/>
    <property type="molecule type" value="Genomic_DNA"/>
</dbReference>
<reference evidence="1" key="1">
    <citation type="submission" date="2023-04" db="EMBL/GenBank/DDBJ databases">
        <title>Draft Genome sequencing of Naganishia species isolated from polar environments using Oxford Nanopore Technology.</title>
        <authorList>
            <person name="Leo P."/>
            <person name="Venkateswaran K."/>
        </authorList>
    </citation>
    <scope>NUCLEOTIDE SEQUENCE</scope>
    <source>
        <strain evidence="1">MNA-CCFEE 5425</strain>
    </source>
</reference>
<proteinExistence type="predicted"/>
<name>A0ACC2XP60_9TREE</name>
<sequence>MDDVVDSDSGLQSSQSRFGRRNTRVTLRGKGMYTQADLDKNGRIDVIFDLTHDGPLELPKHYALSVAEQGLECEDVPRLTYSQSQSTPSSNRFPLDCPALNIVIQLVGSRGDVQPYLSLAIELILLGGHRVRIATHDDFKDFVLGTGRKVLRRRWESMVATGHPKAQGRTVDDGSRLASKLEFFAVGGSPKELMAYMVKKAGQSFVCDALIANPPSFAAPHLAEAFGLPLMLSFTMAWSPTSQWAHPLVNIQKTNASARLSNYLSFGLAELMTWQGLGSVINKFRKRTLGLEKLTNREGGGLADRLKIPFMYCWSPSVIPKPEDWKEHIDVVGYFFLDDSNYQPSAELSAFLQSGPPPIYIGFGSIVVDDPDALTGEPNLREEERFHSLKRPNLVAIVFEATRLAGVRALVSAGWSNLGGTDVPEHVHLLGPIPHEWLFASNRVAAVVHHGGAGTTAIGLRNGLPTVVIPFFGDQPWQGDMVANAGAGPKPIPYKKLNAQNLAEAITIALSPEAKESAARLGQAIRQEASVHGEATAVESFHRHLPLQHMRCDLQPEKVASWWSTKYALRLNSFAAAVLLKHGLLSESELEPMLRFCSRSRSTSTYRTYPTSIDRTTAIAQLFYKPKKGIINTFTVWPLGLNAIPEFYGSTARHPQVDGFRSGLKEGGKSLYYGWADAFTGLVTTPKRGHRKHGTVGVVAGVLASLIDLQLKPAFGTLGLIAHPINGAFISYERWKRQGTNPLRASRLQLGTDSMASASEHEQQQVIQKFNEALVHTDERKAQLQRLAEELAAVENSAAGRPMSTQNDKPARSGANTPVPPYEESYEKASPDYYTGVTEKAPTPPPKDYPSEGYFL</sequence>
<dbReference type="Proteomes" id="UP001243375">
    <property type="component" value="Unassembled WGS sequence"/>
</dbReference>